<dbReference type="NCBIfam" id="TIGR00254">
    <property type="entry name" value="GGDEF"/>
    <property type="match status" value="1"/>
</dbReference>
<feature type="domain" description="GGDEF" evidence="1">
    <location>
        <begin position="31"/>
        <end position="160"/>
    </location>
</feature>
<dbReference type="EMBL" id="JACRWH010000067">
    <property type="protein sequence ID" value="MBC6013211.1"/>
    <property type="molecule type" value="Genomic_DNA"/>
</dbReference>
<evidence type="ECO:0000259" key="1">
    <source>
        <dbReference type="PROSITE" id="PS50887"/>
    </source>
</evidence>
<evidence type="ECO:0000313" key="2">
    <source>
        <dbReference type="EMBL" id="MBC6013211.1"/>
    </source>
</evidence>
<dbReference type="RefSeq" id="WP_186999685.1">
    <property type="nucleotide sequence ID" value="NZ_JACRWH010000067.1"/>
</dbReference>
<sequence>MIHLSEIDPLTSIFNKETTQKLIDQKLNNKEHCCFLILDVDALKSVNDNYGHAVGDKVLENLNLLFKNHFRQSDIVGRIGGDEFIILIQDENIAESRIQSLLQKVNELKIEELKDFKLSISIGIAFAPNGTTFMELYHHADQALYQTKRTGKNNYKIYKNDEN</sequence>
<dbReference type="InterPro" id="IPR029787">
    <property type="entry name" value="Nucleotide_cyclase"/>
</dbReference>
<accession>A0ABR7KLB3</accession>
<dbReference type="PANTHER" id="PTHR45138:SF9">
    <property type="entry name" value="DIGUANYLATE CYCLASE DGCM-RELATED"/>
    <property type="match status" value="1"/>
</dbReference>
<dbReference type="PROSITE" id="PS50887">
    <property type="entry name" value="GGDEF"/>
    <property type="match status" value="1"/>
</dbReference>
<organism evidence="2 3">
    <name type="scientific">Holdemanella hominis</name>
    <dbReference type="NCBI Taxonomy" id="2764327"/>
    <lineage>
        <taxon>Bacteria</taxon>
        <taxon>Bacillati</taxon>
        <taxon>Bacillota</taxon>
        <taxon>Erysipelotrichia</taxon>
        <taxon>Erysipelotrichales</taxon>
        <taxon>Erysipelotrichaceae</taxon>
        <taxon>Holdemanella</taxon>
    </lineage>
</organism>
<dbReference type="InterPro" id="IPR050469">
    <property type="entry name" value="Diguanylate_Cyclase"/>
</dbReference>
<dbReference type="SUPFAM" id="SSF55073">
    <property type="entry name" value="Nucleotide cyclase"/>
    <property type="match status" value="1"/>
</dbReference>
<protein>
    <submittedName>
        <fullName evidence="2">GGDEF domain-containing protein</fullName>
    </submittedName>
</protein>
<dbReference type="InterPro" id="IPR043128">
    <property type="entry name" value="Rev_trsase/Diguanyl_cyclase"/>
</dbReference>
<comment type="caution">
    <text evidence="2">The sequence shown here is derived from an EMBL/GenBank/DDBJ whole genome shotgun (WGS) entry which is preliminary data.</text>
</comment>
<reference evidence="2 3" key="1">
    <citation type="submission" date="2020-08" db="EMBL/GenBank/DDBJ databases">
        <authorList>
            <person name="Liu C."/>
            <person name="Sun Q."/>
        </authorList>
    </citation>
    <scope>NUCLEOTIDE SEQUENCE [LARGE SCALE GENOMIC DNA]</scope>
    <source>
        <strain evidence="2 3">L34</strain>
    </source>
</reference>
<evidence type="ECO:0000313" key="3">
    <source>
        <dbReference type="Proteomes" id="UP000649075"/>
    </source>
</evidence>
<dbReference type="CDD" id="cd01949">
    <property type="entry name" value="GGDEF"/>
    <property type="match status" value="1"/>
</dbReference>
<keyword evidence="3" id="KW-1185">Reference proteome</keyword>
<dbReference type="SMART" id="SM00267">
    <property type="entry name" value="GGDEF"/>
    <property type="match status" value="1"/>
</dbReference>
<dbReference type="InterPro" id="IPR000160">
    <property type="entry name" value="GGDEF_dom"/>
</dbReference>
<dbReference type="Pfam" id="PF00990">
    <property type="entry name" value="GGDEF"/>
    <property type="match status" value="1"/>
</dbReference>
<gene>
    <name evidence="2" type="ORF">H8911_10990</name>
</gene>
<proteinExistence type="predicted"/>
<dbReference type="Gene3D" id="3.30.70.270">
    <property type="match status" value="1"/>
</dbReference>
<dbReference type="PANTHER" id="PTHR45138">
    <property type="entry name" value="REGULATORY COMPONENTS OF SENSORY TRANSDUCTION SYSTEM"/>
    <property type="match status" value="1"/>
</dbReference>
<name>A0ABR7KLB3_9FIRM</name>
<dbReference type="Proteomes" id="UP000649075">
    <property type="component" value="Unassembled WGS sequence"/>
</dbReference>